<evidence type="ECO:0000313" key="3">
    <source>
        <dbReference type="Proteomes" id="UP000660745"/>
    </source>
</evidence>
<keyword evidence="3" id="KW-1185">Reference proteome</keyword>
<proteinExistence type="predicted"/>
<protein>
    <submittedName>
        <fullName evidence="2">Uncharacterized protein</fullName>
    </submittedName>
</protein>
<dbReference type="Proteomes" id="UP000660745">
    <property type="component" value="Unassembled WGS sequence"/>
</dbReference>
<comment type="caution">
    <text evidence="2">The sequence shown here is derived from an EMBL/GenBank/DDBJ whole genome shotgun (WGS) entry which is preliminary data.</text>
</comment>
<reference evidence="2" key="1">
    <citation type="journal article" date="2014" name="Int. J. Syst. Evol. Microbiol.">
        <title>Complete genome sequence of Corynebacterium casei LMG S-19264T (=DSM 44701T), isolated from a smear-ripened cheese.</title>
        <authorList>
            <consortium name="US DOE Joint Genome Institute (JGI-PGF)"/>
            <person name="Walter F."/>
            <person name="Albersmeier A."/>
            <person name="Kalinowski J."/>
            <person name="Ruckert C."/>
        </authorList>
    </citation>
    <scope>NUCLEOTIDE SEQUENCE</scope>
    <source>
        <strain evidence="2">CGMCC 4.7430</strain>
    </source>
</reference>
<sequence length="492" mass="50214">MLAMQLAALAEDPPGAAEALELVTAFDEALANGLGRLDERGTQAIIGLAGAVAATPLGDRAGEAAEKVAAGSVAGEHLTALAGARAALLGAVHDALLTHLDDSLGRTRAPWPPAPAEGSAAGAGPTAQAAAGPGSTAQTAAAVGGAGAAMGNLLVGCRSWLHELAITGWRGVGHDLASAADQAIEAVLAEPGLRRLAVLTDGLAGELRASSPVAAMEKVPVRRWADLWTRAVLLSEPDWLGTPEPAELVSGRLLILGVDVHEHATVVQAQVHAVLESAGGEARVVRAAVSAGKVDTIVGPAIWSLLEGYPVLTGALAGGRSVEITDMPLLGGGDLVWQEDRAAPQGAADPFATARVMLAGALAPATPPLDRHPARIAEPVFLEGYTTAKTGDRISLDGHDLAVAVDRLPSSGPLTPKLMATSTACVGLLRWDAGRWLLQPLAIQATVKKQPVEEHTGAWAQGPTDPKVVRSLARAGDAVTVLRERAGRLLRR</sequence>
<feature type="region of interest" description="Disordered" evidence="1">
    <location>
        <begin position="107"/>
        <end position="133"/>
    </location>
</feature>
<dbReference type="AlphaFoldDB" id="A0A918E3G1"/>
<dbReference type="EMBL" id="BMNK01000002">
    <property type="protein sequence ID" value="GGP03969.1"/>
    <property type="molecule type" value="Genomic_DNA"/>
</dbReference>
<accession>A0A918E3G1</accession>
<evidence type="ECO:0000256" key="1">
    <source>
        <dbReference type="SAM" id="MobiDB-lite"/>
    </source>
</evidence>
<gene>
    <name evidence="2" type="ORF">GCM10012278_17390</name>
</gene>
<organism evidence="2 3">
    <name type="scientific">Nonomuraea glycinis</name>
    <dbReference type="NCBI Taxonomy" id="2047744"/>
    <lineage>
        <taxon>Bacteria</taxon>
        <taxon>Bacillati</taxon>
        <taxon>Actinomycetota</taxon>
        <taxon>Actinomycetes</taxon>
        <taxon>Streptosporangiales</taxon>
        <taxon>Streptosporangiaceae</taxon>
        <taxon>Nonomuraea</taxon>
    </lineage>
</organism>
<name>A0A918E3G1_9ACTN</name>
<feature type="compositionally biased region" description="Low complexity" evidence="1">
    <location>
        <begin position="116"/>
        <end position="133"/>
    </location>
</feature>
<reference evidence="2" key="2">
    <citation type="submission" date="2020-09" db="EMBL/GenBank/DDBJ databases">
        <authorList>
            <person name="Sun Q."/>
            <person name="Zhou Y."/>
        </authorList>
    </citation>
    <scope>NUCLEOTIDE SEQUENCE</scope>
    <source>
        <strain evidence="2">CGMCC 4.7430</strain>
    </source>
</reference>
<evidence type="ECO:0000313" key="2">
    <source>
        <dbReference type="EMBL" id="GGP03969.1"/>
    </source>
</evidence>
<dbReference type="RefSeq" id="WP_189137929.1">
    <property type="nucleotide sequence ID" value="NZ_BMNK01000002.1"/>
</dbReference>